<dbReference type="AlphaFoldDB" id="A0A4U1HTL4"/>
<dbReference type="InterPro" id="IPR036909">
    <property type="entry name" value="Cyt_c-like_dom_sf"/>
</dbReference>
<keyword evidence="1" id="KW-0813">Transport</keyword>
<evidence type="ECO:0000256" key="6">
    <source>
        <dbReference type="PIRSR" id="PIRSR602324-1"/>
    </source>
</evidence>
<feature type="domain" description="Cytochrome c" evidence="8">
    <location>
        <begin position="23"/>
        <end position="108"/>
    </location>
</feature>
<protein>
    <submittedName>
        <fullName evidence="9">C-type cytochrome</fullName>
    </submittedName>
</protein>
<dbReference type="InterPro" id="IPR002324">
    <property type="entry name" value="Cyt_c_ID"/>
</dbReference>
<accession>A0A4U1HTL4</accession>
<feature type="binding site" description="covalent" evidence="6">
    <location>
        <position position="41"/>
    </location>
    <ligand>
        <name>heme c</name>
        <dbReference type="ChEBI" id="CHEBI:61717"/>
    </ligand>
</feature>
<dbReference type="OrthoDB" id="9814063at2"/>
<keyword evidence="7" id="KW-0732">Signal</keyword>
<evidence type="ECO:0000259" key="8">
    <source>
        <dbReference type="PROSITE" id="PS51007"/>
    </source>
</evidence>
<evidence type="ECO:0000313" key="9">
    <source>
        <dbReference type="EMBL" id="TKC83014.1"/>
    </source>
</evidence>
<keyword evidence="3 6" id="KW-0479">Metal-binding</keyword>
<evidence type="ECO:0000256" key="1">
    <source>
        <dbReference type="ARBA" id="ARBA00022448"/>
    </source>
</evidence>
<dbReference type="EMBL" id="SWJE01000015">
    <property type="protein sequence ID" value="TKC83014.1"/>
    <property type="molecule type" value="Genomic_DNA"/>
</dbReference>
<feature type="binding site" description="covalent" evidence="6">
    <location>
        <position position="86"/>
    </location>
    <ligand>
        <name>heme c</name>
        <dbReference type="ChEBI" id="CHEBI:61717"/>
    </ligand>
</feature>
<dbReference type="GO" id="GO:0009055">
    <property type="term" value="F:electron transfer activity"/>
    <property type="evidence" value="ECO:0007669"/>
    <property type="project" value="InterPro"/>
</dbReference>
<keyword evidence="4" id="KW-0249">Electron transport</keyword>
<feature type="signal peptide" evidence="7">
    <location>
        <begin position="1"/>
        <end position="23"/>
    </location>
</feature>
<dbReference type="PRINTS" id="PR00606">
    <property type="entry name" value="CYTCHROMECID"/>
</dbReference>
<dbReference type="InterPro" id="IPR009056">
    <property type="entry name" value="Cyt_c-like_dom"/>
</dbReference>
<evidence type="ECO:0000256" key="4">
    <source>
        <dbReference type="ARBA" id="ARBA00022982"/>
    </source>
</evidence>
<dbReference type="Pfam" id="PF00034">
    <property type="entry name" value="Cytochrom_C"/>
    <property type="match status" value="1"/>
</dbReference>
<dbReference type="GO" id="GO:0020037">
    <property type="term" value="F:heme binding"/>
    <property type="evidence" value="ECO:0007669"/>
    <property type="project" value="InterPro"/>
</dbReference>
<gene>
    <name evidence="9" type="ORF">FAZ69_25270</name>
</gene>
<evidence type="ECO:0000256" key="7">
    <source>
        <dbReference type="SAM" id="SignalP"/>
    </source>
</evidence>
<dbReference type="Proteomes" id="UP000305539">
    <property type="component" value="Unassembled WGS sequence"/>
</dbReference>
<organism evidence="9 10">
    <name type="scientific">Trinickia terrae</name>
    <dbReference type="NCBI Taxonomy" id="2571161"/>
    <lineage>
        <taxon>Bacteria</taxon>
        <taxon>Pseudomonadati</taxon>
        <taxon>Pseudomonadota</taxon>
        <taxon>Betaproteobacteria</taxon>
        <taxon>Burkholderiales</taxon>
        <taxon>Burkholderiaceae</taxon>
        <taxon>Trinickia</taxon>
    </lineage>
</organism>
<dbReference type="PROSITE" id="PS51007">
    <property type="entry name" value="CYTC"/>
    <property type="match status" value="1"/>
</dbReference>
<evidence type="ECO:0000256" key="3">
    <source>
        <dbReference type="ARBA" id="ARBA00022723"/>
    </source>
</evidence>
<dbReference type="GO" id="GO:0005506">
    <property type="term" value="F:iron ion binding"/>
    <property type="evidence" value="ECO:0007669"/>
    <property type="project" value="InterPro"/>
</dbReference>
<name>A0A4U1HTL4_9BURK</name>
<dbReference type="RefSeq" id="WP_136897828.1">
    <property type="nucleotide sequence ID" value="NZ_SWJE01000015.1"/>
</dbReference>
<feature type="chain" id="PRO_5020651047" evidence="7">
    <location>
        <begin position="24"/>
        <end position="108"/>
    </location>
</feature>
<feature type="binding site" description="covalent" evidence="6">
    <location>
        <position position="37"/>
    </location>
    <ligand>
        <name>heme c</name>
        <dbReference type="ChEBI" id="CHEBI:61717"/>
    </ligand>
</feature>
<keyword evidence="10" id="KW-1185">Reference proteome</keyword>
<evidence type="ECO:0000256" key="5">
    <source>
        <dbReference type="ARBA" id="ARBA00023004"/>
    </source>
</evidence>
<dbReference type="Gene3D" id="1.10.760.10">
    <property type="entry name" value="Cytochrome c-like domain"/>
    <property type="match status" value="1"/>
</dbReference>
<proteinExistence type="predicted"/>
<dbReference type="SUPFAM" id="SSF46626">
    <property type="entry name" value="Cytochrome c"/>
    <property type="match status" value="1"/>
</dbReference>
<comment type="PTM">
    <text evidence="6">Binds 1 heme c group covalently per subunit.</text>
</comment>
<reference evidence="9 10" key="1">
    <citation type="submission" date="2019-04" db="EMBL/GenBank/DDBJ databases">
        <title>Trinickia sp. 7GSK02, isolated from subtropical forest soil.</title>
        <authorList>
            <person name="Gao Z.-H."/>
            <person name="Qiu L.-H."/>
        </authorList>
    </citation>
    <scope>NUCLEOTIDE SEQUENCE [LARGE SCALE GENOMIC DNA]</scope>
    <source>
        <strain evidence="9 10">7GSK02</strain>
    </source>
</reference>
<keyword evidence="2 6" id="KW-0349">Heme</keyword>
<sequence length="108" mass="11461">MNRLPFYAAALAAAWALCVPASAEPAPGLALAQQRNCMSCHAEKRPLMGPAFRDVAAKYASRPDAIAYLTRKISDGGAGVWGRVPMPANTQLTPDDAHALATWVLSLK</sequence>
<evidence type="ECO:0000256" key="2">
    <source>
        <dbReference type="ARBA" id="ARBA00022617"/>
    </source>
</evidence>
<comment type="caution">
    <text evidence="9">The sequence shown here is derived from an EMBL/GenBank/DDBJ whole genome shotgun (WGS) entry which is preliminary data.</text>
</comment>
<evidence type="ECO:0000313" key="10">
    <source>
        <dbReference type="Proteomes" id="UP000305539"/>
    </source>
</evidence>
<keyword evidence="5 6" id="KW-0408">Iron</keyword>